<dbReference type="InterPro" id="IPR017853">
    <property type="entry name" value="GH"/>
</dbReference>
<dbReference type="Pfam" id="PF00128">
    <property type="entry name" value="Alpha-amylase"/>
    <property type="match status" value="1"/>
</dbReference>
<gene>
    <name evidence="2" type="ORF">A6M21_16870</name>
</gene>
<sequence>MTLRIPAATYRLQFNRESGLNEARALVPYLHALGVTDLYASPLLQAGRGSGHGYDVTDPTRLNRELGGERALAGLTEALRQHDMGLLLDIVPNHMAARAENPWWVDVLRYGPASPYAPYFDINWTPDRPGMTGKVLLPILGSPYGTALENGEFVLALQEDGFWLFYHDRRLPVKPGSYRQILSSGASGCSENPCPGPMPRQLEDLAGELDKLPSHAGTGFMTAFREITGRLWHLYQNCSEARVFIDEALRAINGTRGQPASFDRLDGLLAGQHYRPVFWPVANREINYRRFFGVSELVAVHVEDENVFKATHSLVLRLARAGQVTGLRIDHIDGLYDPEAYLIRLQEQLTGKREGAGFYVVVEKILGPVEELPANWPVHGTSGYDFLNLVNGLFIHSEGLDRLEEIYRCNGGPEDSFEEIVYKMKKRAMAELFSGEMRTLAGQLGRLAEQDRHARDLTLDELAEAVVEVMACFPVYRTYIREFTVTDRERQYIAEAVASAARRNPGAGRACAFLQRVLLQKYTDNLPAEWRLAWLHFVMRWQQFTGPVMAKGVEDAAMYVYNRLVSMNEVGGAPGAPPAPLPEFHRRNRARLQSRAYSLNATSTHDTKRSEDVRMRINVLSEIPALWTGRLEQWRRWNDGHKPVWNGRPVPDGNMEQFIYQTLLGAWPLREDEVPGFKKRLAGYLVKAAREAGTHTNWLQPDGDYEKALVQFTMSILEPGENNLFWPDFIRFQACIAHYGALGSLSQILVKITSPGVPDFYQGTELWDFSLVDPDNRRPVDFNVRMAMLAQLREQESGGRTIPVRELLDSWRDGRVKLFLTYRALQFRRNHPELFAGGEYIPLEASGPGTGHVCAFARRSDGNWVLVAVPRLLALFRAGCRGPAAQGGPPGELPPRILPLGKETWGDSTLLLPEGTPGLWRNVLTGETVAAGAAPGGRVLPLAEVWQSFPAALLAPGDPQAGPLCI</sequence>
<dbReference type="Gene3D" id="3.20.20.80">
    <property type="entry name" value="Glycosidases"/>
    <property type="match status" value="3"/>
</dbReference>
<dbReference type="SMART" id="SM00642">
    <property type="entry name" value="Aamy"/>
    <property type="match status" value="1"/>
</dbReference>
<feature type="domain" description="Glycosyl hydrolase family 13 catalytic" evidence="1">
    <location>
        <begin position="14"/>
        <end position="501"/>
    </location>
</feature>
<dbReference type="InterPro" id="IPR012767">
    <property type="entry name" value="Trehalose_TreY"/>
</dbReference>
<dbReference type="SUPFAM" id="SSF51445">
    <property type="entry name" value="(Trans)glycosidases"/>
    <property type="match status" value="1"/>
</dbReference>
<organism evidence="2 3">
    <name type="scientific">Desulfotomaculum copahuensis</name>
    <dbReference type="NCBI Taxonomy" id="1838280"/>
    <lineage>
        <taxon>Bacteria</taxon>
        <taxon>Bacillati</taxon>
        <taxon>Bacillota</taxon>
        <taxon>Clostridia</taxon>
        <taxon>Eubacteriales</taxon>
        <taxon>Desulfotomaculaceae</taxon>
        <taxon>Desulfotomaculum</taxon>
    </lineage>
</organism>
<dbReference type="AlphaFoldDB" id="A0A1B7LIE4"/>
<dbReference type="STRING" id="1838280.A6M21_16870"/>
<dbReference type="RefSeq" id="WP_066666362.1">
    <property type="nucleotide sequence ID" value="NZ_LYVF01000031.1"/>
</dbReference>
<evidence type="ECO:0000313" key="2">
    <source>
        <dbReference type="EMBL" id="OAT86321.1"/>
    </source>
</evidence>
<dbReference type="OrthoDB" id="9805159at2"/>
<dbReference type="PANTHER" id="PTHR10357">
    <property type="entry name" value="ALPHA-AMYLASE FAMILY MEMBER"/>
    <property type="match status" value="1"/>
</dbReference>
<evidence type="ECO:0000313" key="3">
    <source>
        <dbReference type="Proteomes" id="UP000078532"/>
    </source>
</evidence>
<dbReference type="InterPro" id="IPR006047">
    <property type="entry name" value="GH13_cat_dom"/>
</dbReference>
<keyword evidence="3" id="KW-1185">Reference proteome</keyword>
<comment type="caution">
    <text evidence="2">The sequence shown here is derived from an EMBL/GenBank/DDBJ whole genome shotgun (WGS) entry which is preliminary data.</text>
</comment>
<dbReference type="GO" id="GO:0047470">
    <property type="term" value="F:(1,4)-alpha-D-glucan 1-alpha-D-glucosylmutase activity"/>
    <property type="evidence" value="ECO:0007669"/>
    <property type="project" value="TreeGrafter"/>
</dbReference>
<evidence type="ECO:0000259" key="1">
    <source>
        <dbReference type="SMART" id="SM00642"/>
    </source>
</evidence>
<accession>A0A1B7LIE4</accession>
<dbReference type="EMBL" id="LYVF01000031">
    <property type="protein sequence ID" value="OAT86321.1"/>
    <property type="molecule type" value="Genomic_DNA"/>
</dbReference>
<protein>
    <submittedName>
        <fullName evidence="2">Malto-oligosyltrehalose synthase</fullName>
    </submittedName>
</protein>
<dbReference type="InterPro" id="IPR013797">
    <property type="entry name" value="Maltooligo_trehalose_synth_4"/>
</dbReference>
<dbReference type="GO" id="GO:0005992">
    <property type="term" value="P:trehalose biosynthetic process"/>
    <property type="evidence" value="ECO:0007669"/>
    <property type="project" value="TreeGrafter"/>
</dbReference>
<dbReference type="Gene3D" id="1.10.10.470">
    <property type="entry name" value="Maltooligosyl trehalose synthase, domain 4"/>
    <property type="match status" value="1"/>
</dbReference>
<dbReference type="GO" id="GO:0030980">
    <property type="term" value="P:alpha-glucan catabolic process"/>
    <property type="evidence" value="ECO:0007669"/>
    <property type="project" value="TreeGrafter"/>
</dbReference>
<name>A0A1B7LIE4_9FIRM</name>
<dbReference type="PANTHER" id="PTHR10357:SF216">
    <property type="entry name" value="MALTOOLIGOSYL TREHALOSE SYNTHASE-RELATED"/>
    <property type="match status" value="1"/>
</dbReference>
<reference evidence="2 3" key="1">
    <citation type="submission" date="2016-04" db="EMBL/GenBank/DDBJ databases">
        <authorList>
            <person name="Evans L.H."/>
            <person name="Alamgir A."/>
            <person name="Owens N."/>
            <person name="Weber N.D."/>
            <person name="Virtaneva K."/>
            <person name="Barbian K."/>
            <person name="Babar A."/>
            <person name="Rosenke K."/>
        </authorList>
    </citation>
    <scope>NUCLEOTIDE SEQUENCE [LARGE SCALE GENOMIC DNA]</scope>
    <source>
        <strain evidence="2 3">LMa1</strain>
    </source>
</reference>
<dbReference type="Proteomes" id="UP000078532">
    <property type="component" value="Unassembled WGS sequence"/>
</dbReference>
<dbReference type="CDD" id="cd11336">
    <property type="entry name" value="AmyAc_MTSase"/>
    <property type="match status" value="1"/>
</dbReference>
<proteinExistence type="predicted"/>
<dbReference type="NCBIfam" id="TIGR02401">
    <property type="entry name" value="trehalose_TreY"/>
    <property type="match status" value="1"/>
</dbReference>